<feature type="region of interest" description="Disordered" evidence="12">
    <location>
        <begin position="1182"/>
        <end position="1247"/>
    </location>
</feature>
<feature type="compositionally biased region" description="Basic and acidic residues" evidence="12">
    <location>
        <begin position="1182"/>
        <end position="1211"/>
    </location>
</feature>
<evidence type="ECO:0000256" key="10">
    <source>
        <dbReference type="ARBA" id="ARBA00048679"/>
    </source>
</evidence>
<evidence type="ECO:0000259" key="13">
    <source>
        <dbReference type="PROSITE" id="PS50011"/>
    </source>
</evidence>
<keyword evidence="7 15" id="KW-0418">Kinase</keyword>
<dbReference type="PANTHER" id="PTHR44329">
    <property type="entry name" value="SERINE/THREONINE-PROTEIN KINASE TNNI3K-RELATED"/>
    <property type="match status" value="1"/>
</dbReference>
<dbReference type="STRING" id="1257118.L8GYT2"/>
<comment type="catalytic activity">
    <reaction evidence="9">
        <text>L-threonyl-[protein] + ATP = O-phospho-L-threonyl-[protein] + ADP + H(+)</text>
        <dbReference type="Rhea" id="RHEA:46608"/>
        <dbReference type="Rhea" id="RHEA-COMP:11060"/>
        <dbReference type="Rhea" id="RHEA-COMP:11605"/>
        <dbReference type="ChEBI" id="CHEBI:15378"/>
        <dbReference type="ChEBI" id="CHEBI:30013"/>
        <dbReference type="ChEBI" id="CHEBI:30616"/>
        <dbReference type="ChEBI" id="CHEBI:61977"/>
        <dbReference type="ChEBI" id="CHEBI:456216"/>
        <dbReference type="EC" id="2.7.11.1"/>
    </reaction>
</comment>
<comment type="catalytic activity">
    <reaction evidence="10">
        <text>L-seryl-[protein] + ATP = O-phospho-L-seryl-[protein] + ADP + H(+)</text>
        <dbReference type="Rhea" id="RHEA:17989"/>
        <dbReference type="Rhea" id="RHEA-COMP:9863"/>
        <dbReference type="Rhea" id="RHEA-COMP:11604"/>
        <dbReference type="ChEBI" id="CHEBI:15378"/>
        <dbReference type="ChEBI" id="CHEBI:29999"/>
        <dbReference type="ChEBI" id="CHEBI:30616"/>
        <dbReference type="ChEBI" id="CHEBI:83421"/>
        <dbReference type="ChEBI" id="CHEBI:456216"/>
        <dbReference type="EC" id="2.7.11.1"/>
    </reaction>
</comment>
<dbReference type="PROSITE" id="PS50011">
    <property type="entry name" value="PROTEIN_KINASE_DOM"/>
    <property type="match status" value="2"/>
</dbReference>
<dbReference type="PROSITE" id="PS00108">
    <property type="entry name" value="PROTEIN_KINASE_ST"/>
    <property type="match status" value="1"/>
</dbReference>
<evidence type="ECO:0000256" key="8">
    <source>
        <dbReference type="ARBA" id="ARBA00022840"/>
    </source>
</evidence>
<evidence type="ECO:0000256" key="5">
    <source>
        <dbReference type="ARBA" id="ARBA00022679"/>
    </source>
</evidence>
<proteinExistence type="inferred from homology"/>
<organism evidence="15 16">
    <name type="scientific">Acanthamoeba castellanii (strain ATCC 30010 / Neff)</name>
    <dbReference type="NCBI Taxonomy" id="1257118"/>
    <lineage>
        <taxon>Eukaryota</taxon>
        <taxon>Amoebozoa</taxon>
        <taxon>Discosea</taxon>
        <taxon>Longamoebia</taxon>
        <taxon>Centramoebida</taxon>
        <taxon>Acanthamoebidae</taxon>
        <taxon>Acanthamoeba</taxon>
    </lineage>
</organism>
<evidence type="ECO:0000256" key="2">
    <source>
        <dbReference type="ARBA" id="ARBA00005843"/>
    </source>
</evidence>
<feature type="compositionally biased region" description="Basic residues" evidence="12">
    <location>
        <begin position="1534"/>
        <end position="1556"/>
    </location>
</feature>
<evidence type="ECO:0000256" key="11">
    <source>
        <dbReference type="PROSITE-ProRule" id="PRU10141"/>
    </source>
</evidence>
<evidence type="ECO:0000256" key="4">
    <source>
        <dbReference type="ARBA" id="ARBA00022527"/>
    </source>
</evidence>
<dbReference type="GO" id="GO:0009190">
    <property type="term" value="P:cyclic nucleotide biosynthetic process"/>
    <property type="evidence" value="ECO:0007669"/>
    <property type="project" value="InterPro"/>
</dbReference>
<dbReference type="InterPro" id="IPR008271">
    <property type="entry name" value="Ser/Thr_kinase_AS"/>
</dbReference>
<dbReference type="InterPro" id="IPR051681">
    <property type="entry name" value="Ser/Thr_Kinases-Pseudokinases"/>
</dbReference>
<dbReference type="Gene3D" id="3.40.190.10">
    <property type="entry name" value="Periplasmic binding protein-like II"/>
    <property type="match status" value="4"/>
</dbReference>
<comment type="similarity">
    <text evidence="2">Belongs to the protein kinase superfamily. TKL Ser/Thr protein kinase family.</text>
</comment>
<evidence type="ECO:0000313" key="16">
    <source>
        <dbReference type="Proteomes" id="UP000011083"/>
    </source>
</evidence>
<dbReference type="KEGG" id="acan:ACA1_064800"/>
<sequence length="1903" mass="208410">MLYGAGSSNTEPLLSAWFRAYHFMRDDVGKNLWRVRRFNYSAIGSTAALAQYSNGALDFMVLDRAIPTNEEARLGNLAQFPLAAQAMVLAYNISTLGPQDPHLVLDRETIGLIWAGNIATWDDPIIKRLNPLLADKLPAEPIMLGYSDSNSTLSAIEIFKRALENFSPEFARAFAEANRTFALMRPALTGTAMPTGVTSDNRISFLRANPNSMTFLNYGQVRKKGLGWVNMINRAGNLVEPNATTVGSAMNDFSDWFDDGEFNIDIYDAGGANSWPFSFISYFSINKDVQTFDCTNIQEQLNFVSWIYTNDAVSEVALDEVDFVPLNVSLRKRLIDRLVSVQCNGQKAVTTPYLIGIGPALPLYTSWAVAQSGLSAKVKYYVSTSKEAKKNLATGDEDFGTTNDGLSARWLGVMDDVALMPAAAFAIAPGLVTVWSGYHLPEVGKGLVLDFNVIAAIYLNSITMWNDQRIKNLNTPEVAALLPAQPIIVITQSIQSAVTRLFTAVLSARVPEFASLVRSAANQPTSRFPDIASPVGSGSMAEFPVQSAVNRSIVTADVAGVIPLMSSTPYSFTFWTNYDLIITRGINPAALINPAGFAVAPTTSSVISALDDYVAVGSRSISYDALALGPGRYTWPLVTFGSFIYRQSAMQDCAKAAALAEFLYWSQTSSAAEQIASRLRELIDSHSDQQGFVLATSVDILRRHFFNLLANFTCQGRPVSSVHGCVQNGELCSGAGSCSNNSCLCNKGWCGTFCQRRCSNDSPATLPIVLGIAIPTVVVIVIFVCALLLTCAIAWRRRGDPDKDWEIDYDELTMGPQLGVGGYGEVYRALWKGTEVAVKVMPADRITRDMEKSFKEEVRVMTSLRHPNVVLFMAASTKPPKMCIVMEYMTLGSLYDLLHNELISELPFELKAKMAYQSAKGMHFLHSSGIVHRDLKSLNLLLDAKWNVKVHSSHLVSRVVEWVTELHADVYVSDFGLTQFKEDLKKGGGNKVVGSIHWMAPEIIIEEDQPDLALADVYSFGIVLWELLTRLQPYAGMSPAAVAVAVIRDKMRPWMPENTQQLCPEEYEDLIYACWHEEPHARPSFLEAMTRLSAMFEGTATPRRGGHNGSRHSDPSSSLAGAASDRASTLRQLSTAAAAALVAGDRPQALDSSWTLPSGSVRSMFSVNSSMHYYHHRHDHDHGNYADHDHDGRDSDSEHSTVDGDGEKSECEYESESESDSQKSEGGREERRSAKGVAAAMAHPARSVPPPAGDVTIVFADIASAASLWEFDPAGMKRATLAYNQLLRSQLRQHSGYEVLCASPAVDHHLRDDGYGGGDADVAPAMPTHHSTGEGSFCMAFQHTHDAVAWCVDVQASMLGSVDWPASLLQHPAAAEERDPTDNRVVYWGPRVRMGVHVGPVRGTMDPLTRRVDYAGPVVSAAARITALALGGHVVLSQAALHSLDQSHQSAGGGMPTVECLGSFDIPDIPLGVRLYEFLIPGLEGRLTLDGGSGRGKYINSDDDSNDDQESKPNRSNEALESGDGEDVGVHVDRRGRRRHHYHRSSRRHRHHRHHGQINSRRPSAAAVLTGAMAAAADTVDENGELDVLTSANACRWILSPGDITVGEPLGPMVHRGRWKGIDVVVKRFGHHPRTVPERQLLDFRAEVALLSNLHHPNVILFIGACMRKNLCIVTEYVKRGSLRDVLSDASVALGWPQKLRLLRSAALGVHYLHGLEPHPILHRHLTSSTLLVIDDACTGVKVSGFGFARMKLESQTMTGRCGSPCWTAPEVLMSQGRHRSAGDGDNGDGDSDERRYHHYDEKADVYSFGVVMWEVLTRQQPFAGRPFIEVALDVIAGRRPPLPPAVADNNHQGDEVVRGCFQELVARCWHAEPEQRPTMEQVVCTLDRLLTSVLDNSLDHVV</sequence>
<feature type="region of interest" description="Disordered" evidence="12">
    <location>
        <begin position="1491"/>
        <end position="1562"/>
    </location>
</feature>
<dbReference type="GO" id="GO:0035556">
    <property type="term" value="P:intracellular signal transduction"/>
    <property type="evidence" value="ECO:0007669"/>
    <property type="project" value="InterPro"/>
</dbReference>
<keyword evidence="5" id="KW-0808">Transferase</keyword>
<dbReference type="EC" id="2.7.11.1" evidence="3"/>
<dbReference type="CDD" id="cd13999">
    <property type="entry name" value="STKc_MAP3K-like"/>
    <property type="match status" value="2"/>
</dbReference>
<dbReference type="InterPro" id="IPR029787">
    <property type="entry name" value="Nucleotide_cyclase"/>
</dbReference>
<dbReference type="InterPro" id="IPR001245">
    <property type="entry name" value="Ser-Thr/Tyr_kinase_cat_dom"/>
</dbReference>
<comment type="subcellular location">
    <subcellularLocation>
        <location evidence="1">Membrane</location>
        <topology evidence="1">Single-pass membrane protein</topology>
    </subcellularLocation>
</comment>
<feature type="compositionally biased region" description="Basic and acidic residues" evidence="12">
    <location>
        <begin position="1220"/>
        <end position="1233"/>
    </location>
</feature>
<dbReference type="InterPro" id="IPR024370">
    <property type="entry name" value="PBP_domain"/>
</dbReference>
<evidence type="ECO:0000256" key="1">
    <source>
        <dbReference type="ARBA" id="ARBA00004167"/>
    </source>
</evidence>
<dbReference type="Pfam" id="PF07714">
    <property type="entry name" value="PK_Tyr_Ser-Thr"/>
    <property type="match status" value="2"/>
</dbReference>
<dbReference type="PROSITE" id="PS50125">
    <property type="entry name" value="GUANYLATE_CYCLASE_2"/>
    <property type="match status" value="1"/>
</dbReference>
<dbReference type="RefSeq" id="XP_004339706.1">
    <property type="nucleotide sequence ID" value="XM_004339658.1"/>
</dbReference>
<dbReference type="FunFam" id="3.30.200.20:FF:000060">
    <property type="entry name" value="Serine/threonine-protein kinase isoform 1"/>
    <property type="match status" value="1"/>
</dbReference>
<dbReference type="Pfam" id="PF12849">
    <property type="entry name" value="PBP_like_2"/>
    <property type="match status" value="1"/>
</dbReference>
<keyword evidence="16" id="KW-1185">Reference proteome</keyword>
<evidence type="ECO:0000256" key="12">
    <source>
        <dbReference type="SAM" id="MobiDB-lite"/>
    </source>
</evidence>
<dbReference type="VEuPathDB" id="AmoebaDB:ACA1_064800"/>
<name>L8GYT2_ACACF</name>
<evidence type="ECO:0000256" key="6">
    <source>
        <dbReference type="ARBA" id="ARBA00022741"/>
    </source>
</evidence>
<dbReference type="InterPro" id="IPR001054">
    <property type="entry name" value="A/G_cyclase"/>
</dbReference>
<reference evidence="15 16" key="1">
    <citation type="journal article" date="2013" name="Genome Biol.">
        <title>Genome of Acanthamoeba castellanii highlights extensive lateral gene transfer and early evolution of tyrosine kinase signaling.</title>
        <authorList>
            <person name="Clarke M."/>
            <person name="Lohan A.J."/>
            <person name="Liu B."/>
            <person name="Lagkouvardos I."/>
            <person name="Roy S."/>
            <person name="Zafar N."/>
            <person name="Bertelli C."/>
            <person name="Schilde C."/>
            <person name="Kianianmomeni A."/>
            <person name="Burglin T.R."/>
            <person name="Frech C."/>
            <person name="Turcotte B."/>
            <person name="Kopec K.O."/>
            <person name="Synnott J.M."/>
            <person name="Choo C."/>
            <person name="Paponov I."/>
            <person name="Finkler A."/>
            <person name="Soon Heng Tan C."/>
            <person name="Hutchins A.P."/>
            <person name="Weinmeier T."/>
            <person name="Rattei T."/>
            <person name="Chu J.S."/>
            <person name="Gimenez G."/>
            <person name="Irimia M."/>
            <person name="Rigden D.J."/>
            <person name="Fitzpatrick D.A."/>
            <person name="Lorenzo-Morales J."/>
            <person name="Bateman A."/>
            <person name="Chiu C.H."/>
            <person name="Tang P."/>
            <person name="Hegemann P."/>
            <person name="Fromm H."/>
            <person name="Raoult D."/>
            <person name="Greub G."/>
            <person name="Miranda-Saavedra D."/>
            <person name="Chen N."/>
            <person name="Nash P."/>
            <person name="Ginger M.L."/>
            <person name="Horn M."/>
            <person name="Schaap P."/>
            <person name="Caler L."/>
            <person name="Loftus B."/>
        </authorList>
    </citation>
    <scope>NUCLEOTIDE SEQUENCE [LARGE SCALE GENOMIC DNA]</scope>
    <source>
        <strain evidence="15 16">Neff</strain>
    </source>
</reference>
<dbReference type="SMART" id="SM00044">
    <property type="entry name" value="CYCc"/>
    <property type="match status" value="1"/>
</dbReference>
<gene>
    <name evidence="15" type="ORF">ACA1_064800</name>
</gene>
<dbReference type="Gene3D" id="3.30.70.1230">
    <property type="entry name" value="Nucleotide cyclase"/>
    <property type="match status" value="1"/>
</dbReference>
<evidence type="ECO:0000259" key="14">
    <source>
        <dbReference type="PROSITE" id="PS50125"/>
    </source>
</evidence>
<dbReference type="PANTHER" id="PTHR44329:SF298">
    <property type="entry name" value="MIXED LINEAGE KINASE DOMAIN-LIKE PROTEIN"/>
    <property type="match status" value="1"/>
</dbReference>
<feature type="domain" description="Protein kinase" evidence="13">
    <location>
        <begin position="812"/>
        <end position="1096"/>
    </location>
</feature>
<dbReference type="InterPro" id="IPR017441">
    <property type="entry name" value="Protein_kinase_ATP_BS"/>
</dbReference>
<feature type="domain" description="Protein kinase" evidence="13">
    <location>
        <begin position="1600"/>
        <end position="1891"/>
    </location>
</feature>
<keyword evidence="4" id="KW-0723">Serine/threonine-protein kinase</keyword>
<dbReference type="GO" id="GO:0005524">
    <property type="term" value="F:ATP binding"/>
    <property type="evidence" value="ECO:0007669"/>
    <property type="project" value="UniProtKB-UniRule"/>
</dbReference>
<dbReference type="GO" id="GO:0016020">
    <property type="term" value="C:membrane"/>
    <property type="evidence" value="ECO:0007669"/>
    <property type="project" value="UniProtKB-SubCell"/>
</dbReference>
<dbReference type="SUPFAM" id="SSF56112">
    <property type="entry name" value="Protein kinase-like (PK-like)"/>
    <property type="match status" value="2"/>
</dbReference>
<dbReference type="GO" id="GO:0004674">
    <property type="term" value="F:protein serine/threonine kinase activity"/>
    <property type="evidence" value="ECO:0007669"/>
    <property type="project" value="UniProtKB-KW"/>
</dbReference>
<keyword evidence="6 11" id="KW-0547">Nucleotide-binding</keyword>
<accession>L8GYT2</accession>
<dbReference type="SUPFAM" id="SSF55073">
    <property type="entry name" value="Nucleotide cyclase"/>
    <property type="match status" value="1"/>
</dbReference>
<evidence type="ECO:0000256" key="7">
    <source>
        <dbReference type="ARBA" id="ARBA00022777"/>
    </source>
</evidence>
<evidence type="ECO:0000256" key="3">
    <source>
        <dbReference type="ARBA" id="ARBA00012513"/>
    </source>
</evidence>
<keyword evidence="8 11" id="KW-0067">ATP-binding</keyword>
<dbReference type="GeneID" id="14918203"/>
<protein>
    <recommendedName>
        <fullName evidence="3">non-specific serine/threonine protein kinase</fullName>
        <ecNumber evidence="3">2.7.11.1</ecNumber>
    </recommendedName>
</protein>
<dbReference type="OrthoDB" id="4062651at2759"/>
<feature type="binding site" evidence="11">
    <location>
        <position position="839"/>
    </location>
    <ligand>
        <name>ATP</name>
        <dbReference type="ChEBI" id="CHEBI:30616"/>
    </ligand>
</feature>
<dbReference type="Proteomes" id="UP000011083">
    <property type="component" value="Unassembled WGS sequence"/>
</dbReference>
<evidence type="ECO:0000313" key="15">
    <source>
        <dbReference type="EMBL" id="ELR17693.1"/>
    </source>
</evidence>
<dbReference type="Gene3D" id="3.30.200.20">
    <property type="entry name" value="Phosphorylase Kinase, domain 1"/>
    <property type="match status" value="2"/>
</dbReference>
<feature type="domain" description="Guanylate cyclase" evidence="14">
    <location>
        <begin position="1391"/>
        <end position="1426"/>
    </location>
</feature>
<dbReference type="InterPro" id="IPR000719">
    <property type="entry name" value="Prot_kinase_dom"/>
</dbReference>
<dbReference type="PROSITE" id="PS00107">
    <property type="entry name" value="PROTEIN_KINASE_ATP"/>
    <property type="match status" value="1"/>
</dbReference>
<dbReference type="Gene3D" id="1.10.510.10">
    <property type="entry name" value="Transferase(Phosphotransferase) domain 1"/>
    <property type="match status" value="2"/>
</dbReference>
<dbReference type="CDD" id="cd07302">
    <property type="entry name" value="CHD"/>
    <property type="match status" value="1"/>
</dbReference>
<dbReference type="EMBL" id="KB007974">
    <property type="protein sequence ID" value="ELR17693.1"/>
    <property type="molecule type" value="Genomic_DNA"/>
</dbReference>
<dbReference type="SUPFAM" id="SSF53850">
    <property type="entry name" value="Periplasmic binding protein-like II"/>
    <property type="match status" value="2"/>
</dbReference>
<feature type="region of interest" description="Disordered" evidence="12">
    <location>
        <begin position="1099"/>
        <end position="1126"/>
    </location>
</feature>
<evidence type="ECO:0000256" key="9">
    <source>
        <dbReference type="ARBA" id="ARBA00047899"/>
    </source>
</evidence>
<dbReference type="InterPro" id="IPR011009">
    <property type="entry name" value="Kinase-like_dom_sf"/>
</dbReference>
<dbReference type="SMART" id="SM00220">
    <property type="entry name" value="S_TKc"/>
    <property type="match status" value="2"/>
</dbReference>